<evidence type="ECO:0000259" key="1">
    <source>
        <dbReference type="PROSITE" id="PS51186"/>
    </source>
</evidence>
<dbReference type="Pfam" id="PF13302">
    <property type="entry name" value="Acetyltransf_3"/>
    <property type="match status" value="1"/>
</dbReference>
<proteinExistence type="predicted"/>
<accession>A0A644U0Q8</accession>
<dbReference type="EMBL" id="VSSQ01000063">
    <property type="protein sequence ID" value="MPL72022.1"/>
    <property type="molecule type" value="Genomic_DNA"/>
</dbReference>
<dbReference type="PROSITE" id="PS51186">
    <property type="entry name" value="GNAT"/>
    <property type="match status" value="1"/>
</dbReference>
<name>A0A644U0Q8_9ZZZZ</name>
<reference evidence="2" key="1">
    <citation type="submission" date="2019-08" db="EMBL/GenBank/DDBJ databases">
        <authorList>
            <person name="Kucharzyk K."/>
            <person name="Murdoch R.W."/>
            <person name="Higgins S."/>
            <person name="Loffler F."/>
        </authorList>
    </citation>
    <scope>NUCLEOTIDE SEQUENCE</scope>
</reference>
<dbReference type="Gene3D" id="3.40.630.30">
    <property type="match status" value="1"/>
</dbReference>
<feature type="domain" description="N-acetyltransferase" evidence="1">
    <location>
        <begin position="20"/>
        <end position="184"/>
    </location>
</feature>
<dbReference type="SUPFAM" id="SSF55729">
    <property type="entry name" value="Acyl-CoA N-acyltransferases (Nat)"/>
    <property type="match status" value="1"/>
</dbReference>
<organism evidence="2">
    <name type="scientific">bioreactor metagenome</name>
    <dbReference type="NCBI Taxonomy" id="1076179"/>
    <lineage>
        <taxon>unclassified sequences</taxon>
        <taxon>metagenomes</taxon>
        <taxon>ecological metagenomes</taxon>
    </lineage>
</organism>
<protein>
    <recommendedName>
        <fullName evidence="1">N-acetyltransferase domain-containing protein</fullName>
    </recommendedName>
</protein>
<dbReference type="PANTHER" id="PTHR43328:SF1">
    <property type="entry name" value="N-ACETYLTRANSFERASE DOMAIN-CONTAINING PROTEIN"/>
    <property type="match status" value="1"/>
</dbReference>
<dbReference type="GO" id="GO:0016747">
    <property type="term" value="F:acyltransferase activity, transferring groups other than amino-acyl groups"/>
    <property type="evidence" value="ECO:0007669"/>
    <property type="project" value="InterPro"/>
</dbReference>
<comment type="caution">
    <text evidence="2">The sequence shown here is derived from an EMBL/GenBank/DDBJ whole genome shotgun (WGS) entry which is preliminary data.</text>
</comment>
<dbReference type="PANTHER" id="PTHR43328">
    <property type="entry name" value="ACETYLTRANSFERASE-RELATED"/>
    <property type="match status" value="1"/>
</dbReference>
<evidence type="ECO:0000313" key="2">
    <source>
        <dbReference type="EMBL" id="MPL72022.1"/>
    </source>
</evidence>
<gene>
    <name evidence="2" type="ORF">SDC9_17801</name>
</gene>
<sequence>MKTGDKFTNIDYNLRKFRNDDIDTITKYANNQNIAKWLTKEFPSPYSKKDAENFINITSKKEFMKVFAIEVNGEAAGSISLSCNSKNEKNIIFNSNKNIKKAEIGYWLAEKYWNNGITTSAIKEIIEYGFNNYKIECIYATPFENNIISQKILSKAGFNTDSKIKKIIKNNESYDVIIYSIKNDSNNL</sequence>
<dbReference type="AlphaFoldDB" id="A0A644U0Q8"/>
<dbReference type="InterPro" id="IPR016181">
    <property type="entry name" value="Acyl_CoA_acyltransferase"/>
</dbReference>
<dbReference type="InterPro" id="IPR000182">
    <property type="entry name" value="GNAT_dom"/>
</dbReference>